<evidence type="ECO:0000259" key="1">
    <source>
        <dbReference type="Pfam" id="PF02698"/>
    </source>
</evidence>
<dbReference type="PANTHER" id="PTHR30336">
    <property type="entry name" value="INNER MEMBRANE PROTEIN, PROBABLE PERMEASE"/>
    <property type="match status" value="1"/>
</dbReference>
<evidence type="ECO:0000313" key="2">
    <source>
        <dbReference type="EMBL" id="MBS4193572.1"/>
    </source>
</evidence>
<sequence>MNISEIKFNDLTDELMSKLLYSDINDDLEKGDCIMVFGSSKAVQYRLPKALQLYHEGRANKLLFSGGVAWNGNSFPEAIVLKNKALDLGIPEEDILVETISTNTKENILASLLVLDRHFDLHKVKRLLIVTASYHMRRTYLTLKTYMPSWIEFSLCPAEDQSTKIDNWFLNVHGRKRVMEESRKIITYIKEGAIVDAPLPKM</sequence>
<comment type="caution">
    <text evidence="2">The sequence shown here is derived from an EMBL/GenBank/DDBJ whole genome shotgun (WGS) entry which is preliminary data.</text>
</comment>
<organism evidence="2 3">
    <name type="scientific">Lederbergia citri</name>
    <dbReference type="NCBI Taxonomy" id="2833580"/>
    <lineage>
        <taxon>Bacteria</taxon>
        <taxon>Bacillati</taxon>
        <taxon>Bacillota</taxon>
        <taxon>Bacilli</taxon>
        <taxon>Bacillales</taxon>
        <taxon>Bacillaceae</taxon>
        <taxon>Lederbergia</taxon>
    </lineage>
</organism>
<gene>
    <name evidence="2" type="ORF">KHA97_00625</name>
</gene>
<reference evidence="2 3" key="1">
    <citation type="submission" date="2021-05" db="EMBL/GenBank/DDBJ databases">
        <title>Novel Bacillus species.</title>
        <authorList>
            <person name="Liu G."/>
        </authorList>
    </citation>
    <scope>NUCLEOTIDE SEQUENCE [LARGE SCALE GENOMIC DNA]</scope>
    <source>
        <strain evidence="3">FJAT-49780</strain>
    </source>
</reference>
<dbReference type="GO" id="GO:0005886">
    <property type="term" value="C:plasma membrane"/>
    <property type="evidence" value="ECO:0007669"/>
    <property type="project" value="TreeGrafter"/>
</dbReference>
<feature type="domain" description="DUF218" evidence="1">
    <location>
        <begin position="32"/>
        <end position="146"/>
    </location>
</feature>
<accession>A0A942TBT4</accession>
<dbReference type="Pfam" id="PF02698">
    <property type="entry name" value="DUF218"/>
    <property type="match status" value="1"/>
</dbReference>
<protein>
    <submittedName>
        <fullName evidence="2">YdcF family protein</fullName>
    </submittedName>
</protein>
<dbReference type="InterPro" id="IPR051599">
    <property type="entry name" value="Cell_Envelope_Assoc"/>
</dbReference>
<dbReference type="Gene3D" id="3.40.50.620">
    <property type="entry name" value="HUPs"/>
    <property type="match status" value="1"/>
</dbReference>
<dbReference type="AlphaFoldDB" id="A0A942TBT4"/>
<dbReference type="InterPro" id="IPR003848">
    <property type="entry name" value="DUF218"/>
</dbReference>
<dbReference type="EMBL" id="JAGYPG010000001">
    <property type="protein sequence ID" value="MBS4193572.1"/>
    <property type="molecule type" value="Genomic_DNA"/>
</dbReference>
<evidence type="ECO:0000313" key="3">
    <source>
        <dbReference type="Proteomes" id="UP000681414"/>
    </source>
</evidence>
<dbReference type="RefSeq" id="WP_213122873.1">
    <property type="nucleotide sequence ID" value="NZ_JAGYPG010000001.1"/>
</dbReference>
<dbReference type="InterPro" id="IPR014729">
    <property type="entry name" value="Rossmann-like_a/b/a_fold"/>
</dbReference>
<dbReference type="Proteomes" id="UP000681414">
    <property type="component" value="Unassembled WGS sequence"/>
</dbReference>
<name>A0A942TBT4_9BACI</name>
<proteinExistence type="predicted"/>
<dbReference type="CDD" id="cd06259">
    <property type="entry name" value="YdcF-like"/>
    <property type="match status" value="1"/>
</dbReference>
<dbReference type="PANTHER" id="PTHR30336:SF20">
    <property type="entry name" value="DUF218 DOMAIN-CONTAINING PROTEIN"/>
    <property type="match status" value="1"/>
</dbReference>
<keyword evidence="3" id="KW-1185">Reference proteome</keyword>